<evidence type="ECO:0000313" key="3">
    <source>
        <dbReference type="Proteomes" id="UP000188318"/>
    </source>
</evidence>
<sequence>MSLKRKASISGLVTPRPAPILAGQSFMPDDTPKHLHSRTRKRFRNDRPDDEVVYENTLRWLFTAQQQHRASTPATNEDEPEHVPSPEIVDPRQQTLLKFFRPSQSSFATNRSNKLDQQTNDITQGKPTSWQSHNLNVSSPATSVGWSTSSPSSQPTNSDMDMDSVSNEPFQGLQRSITSFGWA</sequence>
<protein>
    <submittedName>
        <fullName evidence="2">Uncharacterized protein</fullName>
    </submittedName>
</protein>
<feature type="compositionally biased region" description="Polar residues" evidence="1">
    <location>
        <begin position="66"/>
        <end position="75"/>
    </location>
</feature>
<feature type="compositionally biased region" description="Polar residues" evidence="1">
    <location>
        <begin position="103"/>
        <end position="146"/>
    </location>
</feature>
<feature type="region of interest" description="Disordered" evidence="1">
    <location>
        <begin position="66"/>
        <end position="88"/>
    </location>
</feature>
<proteinExistence type="predicted"/>
<keyword evidence="3" id="KW-1185">Reference proteome</keyword>
<feature type="compositionally biased region" description="Basic residues" evidence="1">
    <location>
        <begin position="34"/>
        <end position="44"/>
    </location>
</feature>
<accession>A0A1R3RNN6</accession>
<dbReference type="VEuPathDB" id="FungiDB:ASPCADRAFT_130397"/>
<dbReference type="OMA" id="LMMDDSP"/>
<feature type="compositionally biased region" description="Low complexity" evidence="1">
    <location>
        <begin position="147"/>
        <end position="158"/>
    </location>
</feature>
<organism evidence="2 3">
    <name type="scientific">Aspergillus carbonarius (strain ITEM 5010)</name>
    <dbReference type="NCBI Taxonomy" id="602072"/>
    <lineage>
        <taxon>Eukaryota</taxon>
        <taxon>Fungi</taxon>
        <taxon>Dikarya</taxon>
        <taxon>Ascomycota</taxon>
        <taxon>Pezizomycotina</taxon>
        <taxon>Eurotiomycetes</taxon>
        <taxon>Eurotiomycetidae</taxon>
        <taxon>Eurotiales</taxon>
        <taxon>Aspergillaceae</taxon>
        <taxon>Aspergillus</taxon>
        <taxon>Aspergillus subgen. Circumdati</taxon>
    </lineage>
</organism>
<reference evidence="3" key="1">
    <citation type="journal article" date="2017" name="Genome Biol.">
        <title>Comparative genomics reveals high biological diversity and specific adaptations in the industrially and medically important fungal genus Aspergillus.</title>
        <authorList>
            <person name="de Vries R.P."/>
            <person name="Riley R."/>
            <person name="Wiebenga A."/>
            <person name="Aguilar-Osorio G."/>
            <person name="Amillis S."/>
            <person name="Uchima C.A."/>
            <person name="Anderluh G."/>
            <person name="Asadollahi M."/>
            <person name="Askin M."/>
            <person name="Barry K."/>
            <person name="Battaglia E."/>
            <person name="Bayram O."/>
            <person name="Benocci T."/>
            <person name="Braus-Stromeyer S.A."/>
            <person name="Caldana C."/>
            <person name="Canovas D."/>
            <person name="Cerqueira G.C."/>
            <person name="Chen F."/>
            <person name="Chen W."/>
            <person name="Choi C."/>
            <person name="Clum A."/>
            <person name="Dos Santos R.A."/>
            <person name="Damasio A.R."/>
            <person name="Diallinas G."/>
            <person name="Emri T."/>
            <person name="Fekete E."/>
            <person name="Flipphi M."/>
            <person name="Freyberg S."/>
            <person name="Gallo A."/>
            <person name="Gournas C."/>
            <person name="Habgood R."/>
            <person name="Hainaut M."/>
            <person name="Harispe M.L."/>
            <person name="Henrissat B."/>
            <person name="Hilden K.S."/>
            <person name="Hope R."/>
            <person name="Hossain A."/>
            <person name="Karabika E."/>
            <person name="Karaffa L."/>
            <person name="Karanyi Z."/>
            <person name="Krasevec N."/>
            <person name="Kuo A."/>
            <person name="Kusch H."/>
            <person name="LaButti K."/>
            <person name="Lagendijk E.L."/>
            <person name="Lapidus A."/>
            <person name="Levasseur A."/>
            <person name="Lindquist E."/>
            <person name="Lipzen A."/>
            <person name="Logrieco A.F."/>
            <person name="MacCabe A."/>
            <person name="Maekelae M.R."/>
            <person name="Malavazi I."/>
            <person name="Melin P."/>
            <person name="Meyer V."/>
            <person name="Mielnichuk N."/>
            <person name="Miskei M."/>
            <person name="Molnar A.P."/>
            <person name="Mule G."/>
            <person name="Ngan C.Y."/>
            <person name="Orejas M."/>
            <person name="Orosz E."/>
            <person name="Ouedraogo J.P."/>
            <person name="Overkamp K.M."/>
            <person name="Park H.-S."/>
            <person name="Perrone G."/>
            <person name="Piumi F."/>
            <person name="Punt P.J."/>
            <person name="Ram A.F."/>
            <person name="Ramon A."/>
            <person name="Rauscher S."/>
            <person name="Record E."/>
            <person name="Riano-Pachon D.M."/>
            <person name="Robert V."/>
            <person name="Roehrig J."/>
            <person name="Ruller R."/>
            <person name="Salamov A."/>
            <person name="Salih N.S."/>
            <person name="Samson R.A."/>
            <person name="Sandor E."/>
            <person name="Sanguinetti M."/>
            <person name="Schuetze T."/>
            <person name="Sepcic K."/>
            <person name="Shelest E."/>
            <person name="Sherlock G."/>
            <person name="Sophianopoulou V."/>
            <person name="Squina F.M."/>
            <person name="Sun H."/>
            <person name="Susca A."/>
            <person name="Todd R.B."/>
            <person name="Tsang A."/>
            <person name="Unkles S.E."/>
            <person name="van de Wiele N."/>
            <person name="van Rossen-Uffink D."/>
            <person name="Oliveira J.V."/>
            <person name="Vesth T.C."/>
            <person name="Visser J."/>
            <person name="Yu J.-H."/>
            <person name="Zhou M."/>
            <person name="Andersen M.R."/>
            <person name="Archer D.B."/>
            <person name="Baker S.E."/>
            <person name="Benoit I."/>
            <person name="Brakhage A.A."/>
            <person name="Braus G.H."/>
            <person name="Fischer R."/>
            <person name="Frisvad J.C."/>
            <person name="Goldman G.H."/>
            <person name="Houbraken J."/>
            <person name="Oakley B."/>
            <person name="Pocsi I."/>
            <person name="Scazzocchio C."/>
            <person name="Seiboth B."/>
            <person name="vanKuyk P.A."/>
            <person name="Wortman J."/>
            <person name="Dyer P.S."/>
            <person name="Grigoriev I.V."/>
        </authorList>
    </citation>
    <scope>NUCLEOTIDE SEQUENCE [LARGE SCALE GENOMIC DNA]</scope>
    <source>
        <strain evidence="3">ITEM 5010</strain>
    </source>
</reference>
<feature type="region of interest" description="Disordered" evidence="1">
    <location>
        <begin position="103"/>
        <end position="183"/>
    </location>
</feature>
<feature type="compositionally biased region" description="Polar residues" evidence="1">
    <location>
        <begin position="164"/>
        <end position="183"/>
    </location>
</feature>
<dbReference type="STRING" id="602072.A0A1R3RNN6"/>
<dbReference type="Proteomes" id="UP000188318">
    <property type="component" value="Unassembled WGS sequence"/>
</dbReference>
<gene>
    <name evidence="2" type="ORF">ASPCADRAFT_130397</name>
</gene>
<dbReference type="EMBL" id="KV907499">
    <property type="protein sequence ID" value="OOF96079.1"/>
    <property type="molecule type" value="Genomic_DNA"/>
</dbReference>
<dbReference type="AlphaFoldDB" id="A0A1R3RNN6"/>
<name>A0A1R3RNN6_ASPC5</name>
<dbReference type="OrthoDB" id="5336357at2759"/>
<evidence type="ECO:0000313" key="2">
    <source>
        <dbReference type="EMBL" id="OOF96079.1"/>
    </source>
</evidence>
<evidence type="ECO:0000256" key="1">
    <source>
        <dbReference type="SAM" id="MobiDB-lite"/>
    </source>
</evidence>
<feature type="region of interest" description="Disordered" evidence="1">
    <location>
        <begin position="1"/>
        <end position="48"/>
    </location>
</feature>